<feature type="region of interest" description="Disordered" evidence="5">
    <location>
        <begin position="49"/>
        <end position="70"/>
    </location>
</feature>
<dbReference type="InterPro" id="IPR007430">
    <property type="entry name" value="VirB8"/>
</dbReference>
<feature type="compositionally biased region" description="Polar residues" evidence="5">
    <location>
        <begin position="17"/>
        <end position="30"/>
    </location>
</feature>
<keyword evidence="2 6" id="KW-0812">Transmembrane</keyword>
<evidence type="ECO:0000256" key="5">
    <source>
        <dbReference type="SAM" id="MobiDB-lite"/>
    </source>
</evidence>
<evidence type="ECO:0000256" key="6">
    <source>
        <dbReference type="SAM" id="Phobius"/>
    </source>
</evidence>
<name>A0ABW8N437_9BURK</name>
<evidence type="ECO:0000256" key="4">
    <source>
        <dbReference type="ARBA" id="ARBA00023136"/>
    </source>
</evidence>
<evidence type="ECO:0000313" key="9">
    <source>
        <dbReference type="Proteomes" id="UP001620514"/>
    </source>
</evidence>
<feature type="domain" description="Bacterial virulence protein VirB8" evidence="7">
    <location>
        <begin position="85"/>
        <end position="293"/>
    </location>
</feature>
<accession>A0ABW8N437</accession>
<dbReference type="Proteomes" id="UP001620514">
    <property type="component" value="Unassembled WGS sequence"/>
</dbReference>
<proteinExistence type="predicted"/>
<gene>
    <name evidence="8" type="ORF">ABH943_008901</name>
</gene>
<organism evidence="8 9">
    <name type="scientific">Caballeronia udeis</name>
    <dbReference type="NCBI Taxonomy" id="1232866"/>
    <lineage>
        <taxon>Bacteria</taxon>
        <taxon>Pseudomonadati</taxon>
        <taxon>Pseudomonadota</taxon>
        <taxon>Betaproteobacteria</taxon>
        <taxon>Burkholderiales</taxon>
        <taxon>Burkholderiaceae</taxon>
        <taxon>Caballeronia</taxon>
    </lineage>
</organism>
<evidence type="ECO:0000256" key="1">
    <source>
        <dbReference type="ARBA" id="ARBA00004167"/>
    </source>
</evidence>
<keyword evidence="3 6" id="KW-1133">Transmembrane helix</keyword>
<dbReference type="InterPro" id="IPR032710">
    <property type="entry name" value="NTF2-like_dom_sf"/>
</dbReference>
<sequence>MGMQLAAEAAGADRTVGTGQSADGATGQSHGTEMRIAMTSTIRQWFAATSPARKRQQIGKASTADQASPIEAHERDAVSWYLTQAQAFEKSKVEAAEEKARTADRRSVLSAVVALVAVSGMGALGLLKRPNPPAVLRVDSSTGKVDVLPTTADGHVTFSEKTDRHDLHTYVELRESYDWETISDTHAAVMFMSDYHEKEAYDALVRGPAGPLKLLKDQARVIARVGSITFVGSTAQVFFSRQLIPLNQAAKRPDPTYWIATVAFERVDVPEKKDQQDIDPDGFRCTSYQVTRDWSRAPADASSPAATGGAS</sequence>
<feature type="region of interest" description="Disordered" evidence="5">
    <location>
        <begin position="1"/>
        <end position="30"/>
    </location>
</feature>
<dbReference type="Gene3D" id="3.10.450.230">
    <property type="entry name" value="VirB8 protein"/>
    <property type="match status" value="1"/>
</dbReference>
<keyword evidence="4 6" id="KW-0472">Membrane</keyword>
<evidence type="ECO:0000259" key="7">
    <source>
        <dbReference type="Pfam" id="PF04335"/>
    </source>
</evidence>
<dbReference type="Pfam" id="PF04335">
    <property type="entry name" value="VirB8"/>
    <property type="match status" value="1"/>
</dbReference>
<comment type="subcellular location">
    <subcellularLocation>
        <location evidence="1">Membrane</location>
        <topology evidence="1">Single-pass membrane protein</topology>
    </subcellularLocation>
</comment>
<evidence type="ECO:0000256" key="3">
    <source>
        <dbReference type="ARBA" id="ARBA00022989"/>
    </source>
</evidence>
<evidence type="ECO:0000256" key="2">
    <source>
        <dbReference type="ARBA" id="ARBA00022692"/>
    </source>
</evidence>
<evidence type="ECO:0000313" key="8">
    <source>
        <dbReference type="EMBL" id="MFK4448857.1"/>
    </source>
</evidence>
<dbReference type="RefSeq" id="WP_404615456.1">
    <property type="nucleotide sequence ID" value="NZ_JBIYDN010000064.1"/>
</dbReference>
<feature type="transmembrane region" description="Helical" evidence="6">
    <location>
        <begin position="108"/>
        <end position="127"/>
    </location>
</feature>
<comment type="caution">
    <text evidence="8">The sequence shown here is derived from an EMBL/GenBank/DDBJ whole genome shotgun (WGS) entry which is preliminary data.</text>
</comment>
<keyword evidence="9" id="KW-1185">Reference proteome</keyword>
<dbReference type="CDD" id="cd16424">
    <property type="entry name" value="VirB8"/>
    <property type="match status" value="1"/>
</dbReference>
<protein>
    <submittedName>
        <fullName evidence="8">Type IV secretion system protein VirB8</fullName>
    </submittedName>
</protein>
<dbReference type="EMBL" id="JBIYDN010000064">
    <property type="protein sequence ID" value="MFK4448857.1"/>
    <property type="molecule type" value="Genomic_DNA"/>
</dbReference>
<dbReference type="SUPFAM" id="SSF54427">
    <property type="entry name" value="NTF2-like"/>
    <property type="match status" value="1"/>
</dbReference>
<reference evidence="8 9" key="1">
    <citation type="submission" date="2024-11" db="EMBL/GenBank/DDBJ databases">
        <title>Using genomics to understand microbial adaptation to soil warming.</title>
        <authorList>
            <person name="Deangelis K.M. PhD."/>
        </authorList>
    </citation>
    <scope>NUCLEOTIDE SEQUENCE [LARGE SCALE GENOMIC DNA]</scope>
    <source>
        <strain evidence="8 9">GAS97</strain>
    </source>
</reference>